<dbReference type="InterPro" id="IPR011990">
    <property type="entry name" value="TPR-like_helical_dom_sf"/>
</dbReference>
<dbReference type="Gene3D" id="1.25.40.10">
    <property type="entry name" value="Tetratricopeptide repeat domain"/>
    <property type="match status" value="1"/>
</dbReference>
<protein>
    <recommendedName>
        <fullName evidence="3">Transcriptional regulator</fullName>
    </recommendedName>
</protein>
<accession>A0A7K3RCU8</accession>
<organism evidence="1 2">
    <name type="scientific">Streptomyces anulatus</name>
    <name type="common">Streptomyces chrysomallus</name>
    <dbReference type="NCBI Taxonomy" id="1892"/>
    <lineage>
        <taxon>Bacteria</taxon>
        <taxon>Bacillati</taxon>
        <taxon>Actinomycetota</taxon>
        <taxon>Actinomycetes</taxon>
        <taxon>Kitasatosporales</taxon>
        <taxon>Streptomycetaceae</taxon>
        <taxon>Streptomyces</taxon>
    </lineage>
</organism>
<dbReference type="SUPFAM" id="SSF48452">
    <property type="entry name" value="TPR-like"/>
    <property type="match status" value="1"/>
</dbReference>
<evidence type="ECO:0000313" key="1">
    <source>
        <dbReference type="EMBL" id="NEB99806.1"/>
    </source>
</evidence>
<gene>
    <name evidence="1" type="ORF">G3I58_17740</name>
</gene>
<dbReference type="AlphaFoldDB" id="A0A7K3RCU8"/>
<comment type="caution">
    <text evidence="1">The sequence shown here is derived from an EMBL/GenBank/DDBJ whole genome shotgun (WGS) entry which is preliminary data.</text>
</comment>
<evidence type="ECO:0008006" key="3">
    <source>
        <dbReference type="Google" id="ProtNLM"/>
    </source>
</evidence>
<reference evidence="1 2" key="1">
    <citation type="submission" date="2020-01" db="EMBL/GenBank/DDBJ databases">
        <title>Insect and environment-associated Actinomycetes.</title>
        <authorList>
            <person name="Currrie C."/>
            <person name="Chevrette M."/>
            <person name="Carlson C."/>
            <person name="Stubbendieck R."/>
            <person name="Wendt-Pienkowski E."/>
        </authorList>
    </citation>
    <scope>NUCLEOTIDE SEQUENCE [LARGE SCALE GENOMIC DNA]</scope>
    <source>
        <strain evidence="1 2">SID7903</strain>
    </source>
</reference>
<proteinExistence type="predicted"/>
<sequence>MKRRAFLTASTAATLTLALRIEETPVRGRLTMTDVDRITTTIGRLDAHFTAIGGGALLTVATTYIDRLRNTMDGCTYGPRVEQALHTAISGLHSSAGWAAYDSGDNATSRLHHAAALQSGILAKDGHAQARAWADLSVQSRAEGRHREALTINRAALESRQARQDPRIAALLHSRLAIGHARLGNHGACARSLLAAEKAHDRFDTTTPPPPWLRFLDAVETAGLAAIAHRATGRLPDAEKATAQALRLLGPSMHRNRAYYGIQLAQLQLAQGDTTSARATAATVDTTAVSSPRIAQRLATVHRRLATA</sequence>
<evidence type="ECO:0000313" key="2">
    <source>
        <dbReference type="Proteomes" id="UP000470951"/>
    </source>
</evidence>
<dbReference type="Proteomes" id="UP000470951">
    <property type="component" value="Unassembled WGS sequence"/>
</dbReference>
<name>A0A7K3RCU8_STRAQ</name>
<dbReference type="EMBL" id="JAAGMS010000196">
    <property type="protein sequence ID" value="NEB99806.1"/>
    <property type="molecule type" value="Genomic_DNA"/>
</dbReference>